<keyword evidence="1" id="KW-0812">Transmembrane</keyword>
<feature type="transmembrane region" description="Helical" evidence="1">
    <location>
        <begin position="88"/>
        <end position="109"/>
    </location>
</feature>
<sequence length="135" mass="15654">MWLRDSTPSPMPWHGEVDIAEKRFKLLRWTGFQKSNITYISHIVIHGKEKTVDDESFLQISFALGNMALFFILWCVLIITIEVVRKPFDFWLSLVVGCASVLVTLFLMVDLNKSENAIDDYIEKIRSQASVKRDM</sequence>
<organism evidence="2 3">
    <name type="scientific">Chryseolinea lacunae</name>
    <dbReference type="NCBI Taxonomy" id="2801331"/>
    <lineage>
        <taxon>Bacteria</taxon>
        <taxon>Pseudomonadati</taxon>
        <taxon>Bacteroidota</taxon>
        <taxon>Cytophagia</taxon>
        <taxon>Cytophagales</taxon>
        <taxon>Fulvivirgaceae</taxon>
        <taxon>Chryseolinea</taxon>
    </lineage>
</organism>
<gene>
    <name evidence="2" type="ORF">JI741_01080</name>
</gene>
<keyword evidence="3" id="KW-1185">Reference proteome</keyword>
<name>A0ABS1KJZ2_9BACT</name>
<protein>
    <submittedName>
        <fullName evidence="2">Uncharacterized protein</fullName>
    </submittedName>
</protein>
<feature type="transmembrane region" description="Helical" evidence="1">
    <location>
        <begin position="57"/>
        <end position="81"/>
    </location>
</feature>
<keyword evidence="1" id="KW-0472">Membrane</keyword>
<evidence type="ECO:0000313" key="3">
    <source>
        <dbReference type="Proteomes" id="UP000613030"/>
    </source>
</evidence>
<dbReference type="Proteomes" id="UP000613030">
    <property type="component" value="Unassembled WGS sequence"/>
</dbReference>
<keyword evidence="1" id="KW-1133">Transmembrane helix</keyword>
<evidence type="ECO:0000313" key="2">
    <source>
        <dbReference type="EMBL" id="MBL0739784.1"/>
    </source>
</evidence>
<proteinExistence type="predicted"/>
<comment type="caution">
    <text evidence="2">The sequence shown here is derived from an EMBL/GenBank/DDBJ whole genome shotgun (WGS) entry which is preliminary data.</text>
</comment>
<reference evidence="2 3" key="1">
    <citation type="submission" date="2021-01" db="EMBL/GenBank/DDBJ databases">
        <title>Chryseolinea sp. Jin1 Genome sequencing and assembly.</title>
        <authorList>
            <person name="Kim I."/>
        </authorList>
    </citation>
    <scope>NUCLEOTIDE SEQUENCE [LARGE SCALE GENOMIC DNA]</scope>
    <source>
        <strain evidence="2 3">Jin1</strain>
    </source>
</reference>
<accession>A0ABS1KJZ2</accession>
<evidence type="ECO:0000256" key="1">
    <source>
        <dbReference type="SAM" id="Phobius"/>
    </source>
</evidence>
<dbReference type="EMBL" id="JAERRB010000001">
    <property type="protein sequence ID" value="MBL0739784.1"/>
    <property type="molecule type" value="Genomic_DNA"/>
</dbReference>